<evidence type="ECO:0000313" key="2">
    <source>
        <dbReference type="EMBL" id="MCE7011079.1"/>
    </source>
</evidence>
<keyword evidence="1" id="KW-0732">Signal</keyword>
<evidence type="ECO:0008006" key="4">
    <source>
        <dbReference type="Google" id="ProtNLM"/>
    </source>
</evidence>
<protein>
    <recommendedName>
        <fullName evidence="4">ABC transporter substrate-binding protein</fullName>
    </recommendedName>
</protein>
<dbReference type="EMBL" id="JAJVCN010000004">
    <property type="protein sequence ID" value="MCE7011079.1"/>
    <property type="molecule type" value="Genomic_DNA"/>
</dbReference>
<comment type="caution">
    <text evidence="2">The sequence shown here is derived from an EMBL/GenBank/DDBJ whole genome shotgun (WGS) entry which is preliminary data.</text>
</comment>
<evidence type="ECO:0000256" key="1">
    <source>
        <dbReference type="SAM" id="SignalP"/>
    </source>
</evidence>
<accession>A0ABS8ZU11</accession>
<dbReference type="Proteomes" id="UP001521150">
    <property type="component" value="Unassembled WGS sequence"/>
</dbReference>
<name>A0ABS8ZU11_9PSEU</name>
<dbReference type="RefSeq" id="WP_233733415.1">
    <property type="nucleotide sequence ID" value="NZ_JAJVCN010000004.1"/>
</dbReference>
<feature type="signal peptide" evidence="1">
    <location>
        <begin position="1"/>
        <end position="22"/>
    </location>
</feature>
<reference evidence="2 3" key="1">
    <citation type="submission" date="2021-12" db="EMBL/GenBank/DDBJ databases">
        <title>Genome sequence of Kibdelosporangium philippinense ATCC 49844.</title>
        <authorList>
            <person name="Fedorov E.A."/>
            <person name="Omeragic M."/>
            <person name="Shalygina K.F."/>
            <person name="Maclea K.S."/>
        </authorList>
    </citation>
    <scope>NUCLEOTIDE SEQUENCE [LARGE SCALE GENOMIC DNA]</scope>
    <source>
        <strain evidence="2 3">ATCC 49844</strain>
    </source>
</reference>
<organism evidence="2 3">
    <name type="scientific">Kibdelosporangium philippinense</name>
    <dbReference type="NCBI Taxonomy" id="211113"/>
    <lineage>
        <taxon>Bacteria</taxon>
        <taxon>Bacillati</taxon>
        <taxon>Actinomycetota</taxon>
        <taxon>Actinomycetes</taxon>
        <taxon>Pseudonocardiales</taxon>
        <taxon>Pseudonocardiaceae</taxon>
        <taxon>Kibdelosporangium</taxon>
    </lineage>
</organism>
<sequence length="52" mass="5529">MRRTMLVAAACCTILIGSPAAAQPLVSVGDVTVNFGDIDVFEDVLEHITVLR</sequence>
<proteinExistence type="predicted"/>
<keyword evidence="3" id="KW-1185">Reference proteome</keyword>
<gene>
    <name evidence="2" type="ORF">LWC34_50990</name>
</gene>
<feature type="chain" id="PRO_5046859903" description="ABC transporter substrate-binding protein" evidence="1">
    <location>
        <begin position="23"/>
        <end position="52"/>
    </location>
</feature>
<evidence type="ECO:0000313" key="3">
    <source>
        <dbReference type="Proteomes" id="UP001521150"/>
    </source>
</evidence>